<dbReference type="Pfam" id="PF13559">
    <property type="entry name" value="DUF4129"/>
    <property type="match status" value="1"/>
</dbReference>
<keyword evidence="1" id="KW-1133">Transmembrane helix</keyword>
<proteinExistence type="predicted"/>
<organism evidence="3 4">
    <name type="scientific">Microbacterium caowuchunii</name>
    <dbReference type="NCBI Taxonomy" id="2614638"/>
    <lineage>
        <taxon>Bacteria</taxon>
        <taxon>Bacillati</taxon>
        <taxon>Actinomycetota</taxon>
        <taxon>Actinomycetes</taxon>
        <taxon>Micrococcales</taxon>
        <taxon>Microbacteriaceae</taxon>
        <taxon>Microbacterium</taxon>
    </lineage>
</organism>
<dbReference type="AlphaFoldDB" id="A0A5N0T5I0"/>
<gene>
    <name evidence="3" type="ORF">F6B40_15655</name>
</gene>
<evidence type="ECO:0000313" key="3">
    <source>
        <dbReference type="EMBL" id="KAA9130112.1"/>
    </source>
</evidence>
<evidence type="ECO:0000256" key="1">
    <source>
        <dbReference type="SAM" id="Phobius"/>
    </source>
</evidence>
<name>A0A5N0T5I0_9MICO</name>
<dbReference type="EMBL" id="VYUY01000022">
    <property type="protein sequence ID" value="KAA9130112.1"/>
    <property type="molecule type" value="Genomic_DNA"/>
</dbReference>
<keyword evidence="4" id="KW-1185">Reference proteome</keyword>
<evidence type="ECO:0000313" key="4">
    <source>
        <dbReference type="Proteomes" id="UP000326838"/>
    </source>
</evidence>
<evidence type="ECO:0000259" key="2">
    <source>
        <dbReference type="Pfam" id="PF13559"/>
    </source>
</evidence>
<reference evidence="4" key="1">
    <citation type="submission" date="2019-09" db="EMBL/GenBank/DDBJ databases">
        <title>Mumia zhuanghuii sp. nov. isolated from the intestinal contents of plateau pika (Ochotona curzoniae) in the Qinghai-Tibet plateau of China.</title>
        <authorList>
            <person name="Tian Z."/>
        </authorList>
    </citation>
    <scope>NUCLEOTIDE SEQUENCE [LARGE SCALE GENOMIC DNA]</scope>
    <source>
        <strain evidence="4">L-033</strain>
    </source>
</reference>
<keyword evidence="1" id="KW-0472">Membrane</keyword>
<keyword evidence="1" id="KW-0812">Transmembrane</keyword>
<comment type="caution">
    <text evidence="3">The sequence shown here is derived from an EMBL/GenBank/DDBJ whole genome shotgun (WGS) entry which is preliminary data.</text>
</comment>
<sequence length="216" mass="23174">MTRVPAPLSPLTPDADEARRWAEQELADPAYEAARPTPFDRVAQAIGDAIAQFFTQPVPSSWGPAFAVVATVVVLAVVLVAFLIWGRPRAGARLRPESGTDLFGDVGHRSAAELRADAARYAADEDWTEAIGASVRALARGLDERGILETPPGTTVQSFARQAAASFPEHAAEFASAASDFDDVRYLRRPGTRIAYECVRSLDDAVSRTRVPAGRG</sequence>
<feature type="domain" description="Protein-glutamine gamma-glutamyltransferase-like C-terminal" evidence="2">
    <location>
        <begin position="136"/>
        <end position="200"/>
    </location>
</feature>
<dbReference type="RefSeq" id="WP_150895660.1">
    <property type="nucleotide sequence ID" value="NZ_VYUY01000022.1"/>
</dbReference>
<feature type="transmembrane region" description="Helical" evidence="1">
    <location>
        <begin position="62"/>
        <end position="85"/>
    </location>
</feature>
<accession>A0A5N0T5I0</accession>
<protein>
    <submittedName>
        <fullName evidence="3">DUF4129 domain-containing protein</fullName>
    </submittedName>
</protein>
<dbReference type="Proteomes" id="UP000326838">
    <property type="component" value="Unassembled WGS sequence"/>
</dbReference>
<dbReference type="InterPro" id="IPR025403">
    <property type="entry name" value="TgpA-like_C"/>
</dbReference>